<sequence length="44" mass="5102">MAFLFPLLSSTKFISLNLLSRPLNPTPLHRWLPLLGFQDLQFCD</sequence>
<dbReference type="Proteomes" id="UP000188268">
    <property type="component" value="Unassembled WGS sequence"/>
</dbReference>
<dbReference type="Gramene" id="OMP06046">
    <property type="protein sequence ID" value="OMP06046"/>
    <property type="gene ID" value="CCACVL1_01735"/>
</dbReference>
<protein>
    <submittedName>
        <fullName evidence="1">Uncharacterized protein</fullName>
    </submittedName>
</protein>
<gene>
    <name evidence="1" type="ORF">CCACVL1_01735</name>
</gene>
<reference evidence="1 2" key="1">
    <citation type="submission" date="2013-09" db="EMBL/GenBank/DDBJ databases">
        <title>Corchorus capsularis genome sequencing.</title>
        <authorList>
            <person name="Alam M."/>
            <person name="Haque M.S."/>
            <person name="Islam M.S."/>
            <person name="Emdad E.M."/>
            <person name="Islam M.M."/>
            <person name="Ahmed B."/>
            <person name="Halim A."/>
            <person name="Hossen Q.M.M."/>
            <person name="Hossain M.Z."/>
            <person name="Ahmed R."/>
            <person name="Khan M.M."/>
            <person name="Islam R."/>
            <person name="Rashid M.M."/>
            <person name="Khan S.A."/>
            <person name="Rahman M.S."/>
            <person name="Alam M."/>
        </authorList>
    </citation>
    <scope>NUCLEOTIDE SEQUENCE [LARGE SCALE GENOMIC DNA]</scope>
    <source>
        <strain evidence="2">cv. CVL-1</strain>
        <tissue evidence="1">Whole seedling</tissue>
    </source>
</reference>
<dbReference type="AlphaFoldDB" id="A0A1R3KG20"/>
<proteinExistence type="predicted"/>
<organism evidence="1 2">
    <name type="scientific">Corchorus capsularis</name>
    <name type="common">Jute</name>
    <dbReference type="NCBI Taxonomy" id="210143"/>
    <lineage>
        <taxon>Eukaryota</taxon>
        <taxon>Viridiplantae</taxon>
        <taxon>Streptophyta</taxon>
        <taxon>Embryophyta</taxon>
        <taxon>Tracheophyta</taxon>
        <taxon>Spermatophyta</taxon>
        <taxon>Magnoliopsida</taxon>
        <taxon>eudicotyledons</taxon>
        <taxon>Gunneridae</taxon>
        <taxon>Pentapetalae</taxon>
        <taxon>rosids</taxon>
        <taxon>malvids</taxon>
        <taxon>Malvales</taxon>
        <taxon>Malvaceae</taxon>
        <taxon>Grewioideae</taxon>
        <taxon>Apeibeae</taxon>
        <taxon>Corchorus</taxon>
    </lineage>
</organism>
<accession>A0A1R3KG20</accession>
<name>A0A1R3KG20_COCAP</name>
<dbReference type="EMBL" id="AWWV01005058">
    <property type="protein sequence ID" value="OMP06046.1"/>
    <property type="molecule type" value="Genomic_DNA"/>
</dbReference>
<keyword evidence="2" id="KW-1185">Reference proteome</keyword>
<evidence type="ECO:0000313" key="2">
    <source>
        <dbReference type="Proteomes" id="UP000188268"/>
    </source>
</evidence>
<evidence type="ECO:0000313" key="1">
    <source>
        <dbReference type="EMBL" id="OMP06046.1"/>
    </source>
</evidence>
<comment type="caution">
    <text evidence="1">The sequence shown here is derived from an EMBL/GenBank/DDBJ whole genome shotgun (WGS) entry which is preliminary data.</text>
</comment>